<dbReference type="HOGENOM" id="CLU_1244715_0_0_7"/>
<dbReference type="AlphaFoldDB" id="Q08RD9"/>
<dbReference type="Proteomes" id="UP000032702">
    <property type="component" value="Unassembled WGS sequence"/>
</dbReference>
<organism evidence="2 4">
    <name type="scientific">Stigmatella aurantiaca (strain DW4/3-1)</name>
    <dbReference type="NCBI Taxonomy" id="378806"/>
    <lineage>
        <taxon>Bacteria</taxon>
        <taxon>Pseudomonadati</taxon>
        <taxon>Myxococcota</taxon>
        <taxon>Myxococcia</taxon>
        <taxon>Myxococcales</taxon>
        <taxon>Cystobacterineae</taxon>
        <taxon>Archangiaceae</taxon>
        <taxon>Stigmatella</taxon>
    </lineage>
</organism>
<evidence type="ECO:0000313" key="2">
    <source>
        <dbReference type="EMBL" id="EAU63054.1"/>
    </source>
</evidence>
<protein>
    <submittedName>
        <fullName evidence="2">Uncharacterized protein</fullName>
    </submittedName>
</protein>
<name>Q08RD9_STIAD</name>
<proteinExistence type="predicted"/>
<accession>Q08RD9</accession>
<evidence type="ECO:0000313" key="1">
    <source>
        <dbReference type="EMBL" id="ADO69800.1"/>
    </source>
</evidence>
<reference evidence="1 3" key="2">
    <citation type="journal article" date="2011" name="Mol. Biol. Evol.">
        <title>Comparative genomic analysis of fruiting body formation in Myxococcales.</title>
        <authorList>
            <person name="Huntley S."/>
            <person name="Hamann N."/>
            <person name="Wegener-Feldbrugge S."/>
            <person name="Treuner-Lange A."/>
            <person name="Kube M."/>
            <person name="Reinhardt R."/>
            <person name="Klages S."/>
            <person name="Muller R."/>
            <person name="Ronning C.M."/>
            <person name="Nierman W.C."/>
            <person name="Sogaard-Andersen L."/>
        </authorList>
    </citation>
    <scope>NUCLEOTIDE SEQUENCE [LARGE SCALE GENOMIC DNA]</scope>
    <source>
        <strain evidence="1 3">DW4/3-1</strain>
    </source>
</reference>
<dbReference type="EMBL" id="CP002271">
    <property type="protein sequence ID" value="ADO69800.1"/>
    <property type="molecule type" value="Genomic_DNA"/>
</dbReference>
<sequence>MLAKDRESSPNSPALTRFVGLNFGGSNNLEGDVAGYVVARDKSDDEGPSALEIPEGKLIADVLEEYLSPGSPGSEWKSRCTVFLKMLGGEFKGATPGNRDELIEKLADQVADFGSIYLLNRLRQNNQLKASLLEASYLHLVGAAKEVAQVFVDALVYSHANQGVRLQARPPAPPVTPKAKQVTVGSSLLSSIKAKENLEKGAKEAEKVLQEAENWLKKNLGF</sequence>
<dbReference type="STRING" id="378806.STAUR_1996"/>
<dbReference type="EMBL" id="AAMD01000187">
    <property type="protein sequence ID" value="EAU63054.1"/>
    <property type="molecule type" value="Genomic_DNA"/>
</dbReference>
<dbReference type="RefSeq" id="WP_002618236.1">
    <property type="nucleotide sequence ID" value="NC_014623.1"/>
</dbReference>
<keyword evidence="3" id="KW-1185">Reference proteome</keyword>
<evidence type="ECO:0000313" key="4">
    <source>
        <dbReference type="Proteomes" id="UP000032702"/>
    </source>
</evidence>
<dbReference type="Proteomes" id="UP000001351">
    <property type="component" value="Chromosome"/>
</dbReference>
<dbReference type="eggNOG" id="ENOG502ZHSN">
    <property type="taxonomic scope" value="Bacteria"/>
</dbReference>
<dbReference type="KEGG" id="sur:STAUR_1996"/>
<evidence type="ECO:0000313" key="3">
    <source>
        <dbReference type="Proteomes" id="UP000001351"/>
    </source>
</evidence>
<gene>
    <name evidence="1" type="ordered locus">STAUR_1996</name>
    <name evidence="2" type="ORF">STIAU_2364</name>
</gene>
<reference evidence="2 4" key="1">
    <citation type="submission" date="2006-04" db="EMBL/GenBank/DDBJ databases">
        <authorList>
            <person name="Nierman W.C."/>
        </authorList>
    </citation>
    <scope>NUCLEOTIDE SEQUENCE [LARGE SCALE GENOMIC DNA]</scope>
    <source>
        <strain evidence="2 4">DW4/3-1</strain>
    </source>
</reference>